<reference evidence="4" key="1">
    <citation type="submission" date="2021-02" db="EMBL/GenBank/DDBJ databases">
        <authorList>
            <person name="Nowell W R."/>
        </authorList>
    </citation>
    <scope>NUCLEOTIDE SEQUENCE</scope>
</reference>
<protein>
    <submittedName>
        <fullName evidence="4">Uncharacterized protein</fullName>
    </submittedName>
</protein>
<evidence type="ECO:0000313" key="4">
    <source>
        <dbReference type="EMBL" id="CAF4045254.1"/>
    </source>
</evidence>
<feature type="chain" id="PRO_5035693990" evidence="1">
    <location>
        <begin position="21"/>
        <end position="90"/>
    </location>
</feature>
<name>A0A819RFM6_9BILA</name>
<feature type="signal peptide" evidence="1">
    <location>
        <begin position="1"/>
        <end position="20"/>
    </location>
</feature>
<evidence type="ECO:0000256" key="1">
    <source>
        <dbReference type="SAM" id="SignalP"/>
    </source>
</evidence>
<accession>A0A819RFM6</accession>
<dbReference type="EMBL" id="CAJOAX010008921">
    <property type="protein sequence ID" value="CAF4045254.1"/>
    <property type="molecule type" value="Genomic_DNA"/>
</dbReference>
<dbReference type="EMBL" id="CAJNOL010000532">
    <property type="protein sequence ID" value="CAF1105387.1"/>
    <property type="molecule type" value="Genomic_DNA"/>
</dbReference>
<evidence type="ECO:0000313" key="5">
    <source>
        <dbReference type="Proteomes" id="UP000663823"/>
    </source>
</evidence>
<dbReference type="Proteomes" id="UP000663854">
    <property type="component" value="Unassembled WGS sequence"/>
</dbReference>
<evidence type="ECO:0000313" key="6">
    <source>
        <dbReference type="Proteomes" id="UP000663870"/>
    </source>
</evidence>
<dbReference type="Proteomes" id="UP000663823">
    <property type="component" value="Unassembled WGS sequence"/>
</dbReference>
<evidence type="ECO:0000313" key="3">
    <source>
        <dbReference type="EMBL" id="CAF1105387.1"/>
    </source>
</evidence>
<gene>
    <name evidence="3" type="ORF">JXQ802_LOCUS19424</name>
    <name evidence="4" type="ORF">OTI717_LOCUS31347</name>
    <name evidence="2" type="ORF">PYM288_LOCUS12514</name>
</gene>
<evidence type="ECO:0000313" key="2">
    <source>
        <dbReference type="EMBL" id="CAF0958863.1"/>
    </source>
</evidence>
<keyword evidence="6" id="KW-1185">Reference proteome</keyword>
<dbReference type="AlphaFoldDB" id="A0A819RFM6"/>
<organism evidence="4 5">
    <name type="scientific">Rotaria sordida</name>
    <dbReference type="NCBI Taxonomy" id="392033"/>
    <lineage>
        <taxon>Eukaryota</taxon>
        <taxon>Metazoa</taxon>
        <taxon>Spiralia</taxon>
        <taxon>Gnathifera</taxon>
        <taxon>Rotifera</taxon>
        <taxon>Eurotatoria</taxon>
        <taxon>Bdelloidea</taxon>
        <taxon>Philodinida</taxon>
        <taxon>Philodinidae</taxon>
        <taxon>Rotaria</taxon>
    </lineage>
</organism>
<keyword evidence="1" id="KW-0732">Signal</keyword>
<proteinExistence type="predicted"/>
<dbReference type="EMBL" id="CAJNOH010000233">
    <property type="protein sequence ID" value="CAF0958863.1"/>
    <property type="molecule type" value="Genomic_DNA"/>
</dbReference>
<sequence>MHLFSLYLFVLLFLNNQINAENHLSPNYQQLALSKCFINNYSTWLEQRESLNYFLQFAQLFGIDTKRIEQEIERYRLQDECLKKLKHHPM</sequence>
<dbReference type="Proteomes" id="UP000663870">
    <property type="component" value="Unassembled WGS sequence"/>
</dbReference>
<comment type="caution">
    <text evidence="4">The sequence shown here is derived from an EMBL/GenBank/DDBJ whole genome shotgun (WGS) entry which is preliminary data.</text>
</comment>